<keyword evidence="7" id="KW-0862">Zinc</keyword>
<evidence type="ECO:0000256" key="12">
    <source>
        <dbReference type="PROSITE-ProRule" id="PRU00042"/>
    </source>
</evidence>
<keyword evidence="8" id="KW-0805">Transcription regulation</keyword>
<dbReference type="InterPro" id="IPR013087">
    <property type="entry name" value="Znf_C2H2_type"/>
</dbReference>
<protein>
    <submittedName>
        <fullName evidence="16">C2H2-type domain-containing protein</fullName>
    </submittedName>
</protein>
<keyword evidence="9" id="KW-0238">DNA-binding</keyword>
<dbReference type="Pfam" id="PF10167">
    <property type="entry name" value="BORCS8"/>
    <property type="match status" value="1"/>
</dbReference>
<evidence type="ECO:0000256" key="4">
    <source>
        <dbReference type="ARBA" id="ARBA00022723"/>
    </source>
</evidence>
<dbReference type="Gene3D" id="3.30.160.60">
    <property type="entry name" value="Classic Zinc Finger"/>
    <property type="match status" value="4"/>
</dbReference>
<dbReference type="InterPro" id="IPR050752">
    <property type="entry name" value="C2H2-ZF_domain"/>
</dbReference>
<sequence length="1251" mass="144657">MAKITRATKIGLALWYIIQKRVGTSRRCWVHPIWAKRHLSGSYCILLPELKQHPEKFHSYMRMNLSEFNRLLGLVTPWLARRSIRTPINPEERLISVLAFLRALKKDYLQVPSTEEEWIDIADKLFSRWTEPSMENISLSKDLLILEVYTTTTKGRSAQYFSPFVMPTIGVSMLATVITGTKGCWNIRQGDFKKAIENGSLHLPADSPLPFGDRSSLPFFFVGDGAFPLSRRMMKPFPGQRLSHHKQIYNYRISRARRLIENFFGILACSYRVLLKTLETGISNTDHIVKACLALHNFNVSMQHSYNQNEQNLSIPNGMWVEKTQSEQNDNEEEASYIRYRCLWDTCSQSCYDVNALEEHMSQHLTWFANALLQRGNSMEWVCIIRGCGIAVSSEDELGRHLKMHIFHAQKQYNGMVAVHNRFSDLVNCNFPSSSRLSFVDINQYIGHLNKHIDLMDSSHRNEEDLYCCLWEMVRAVDCEMTMKSKTSLRVHVQHHSGDKMCACPFCGVFFANNTKLLDHVARRQEGETEFFCFFCQKNFKTARLLKAHCQRHVRNYKCSLCSIVLDNTFDLRRHVANVHAKIRNHFCTQCDRGFFQRSDLNKHMAVHSNEESFECSTCGQKYRWEKQLRQHEKAHDKDHIVSPYLCHLCGLKYRRGSALSKHFLANHQLDIPDGFSRFSTKNSIAQYELCKESDSTKKSESPSVQVSAGAGSQSFDIRVRFETVLEGSHSTHEQTGTSRQLRVDHHGTEKVLGGGLASAIDLDVALRHTEHAGSLLPSTEYAFFRLLMKYEEWDQIFALINDPINYGLFMNEHLSCWAMDQLLSNGNIQGAAKIATVAMQQEMFDFNLLNFMAIYSLLRWNELPSADRIFAANIHMIPEPEEEYNEEEVKTMKFPYLKNEWNDGHFDLLEANMLVGKSIEWFTRSLSEDRQLQAKLGESFKDMCKSLISFGVSLQKSQSIGEQSNDAAEFDAESGKEESAVPQASPETLKEPSLEIPEEPSSEIPTAKMLHKMFSPILAEEEQKLMNFQKKQFSEWNDARYKFIEVQAERLELRLRLDEIAAQQKSLQYEHKVLFFFENRSKYEEEAIAKDNLLQGRDNETKTKEELERDELNDLKKDPKRMPAMSAKDLQLRSKQIGERLSESVHILDHDPSMALYRLQEHINKTMPVLVNRKYQTLQLNSNLQGACFDLDNAIHTIEQMKATTPAFERIHEKLRNCMYYKQQIDYEMNRSNNLSTINDDTTPNISETK</sequence>
<feature type="region of interest" description="Disordered" evidence="13">
    <location>
        <begin position="963"/>
        <end position="1003"/>
    </location>
</feature>
<dbReference type="PROSITE" id="PS50157">
    <property type="entry name" value="ZINC_FINGER_C2H2_2"/>
    <property type="match status" value="6"/>
</dbReference>
<dbReference type="Pfam" id="PF13359">
    <property type="entry name" value="DDE_Tnp_4"/>
    <property type="match status" value="1"/>
</dbReference>
<dbReference type="InterPro" id="IPR034913">
    <property type="entry name" value="mS27/PTCD2"/>
</dbReference>
<proteinExistence type="predicted"/>
<feature type="domain" description="C2H2-type" evidence="14">
    <location>
        <begin position="614"/>
        <end position="641"/>
    </location>
</feature>
<evidence type="ECO:0000256" key="9">
    <source>
        <dbReference type="ARBA" id="ARBA00023125"/>
    </source>
</evidence>
<dbReference type="PANTHER" id="PTHR24384">
    <property type="entry name" value="FINGER PUTATIVE TRANSCRIPTION FACTOR FAMILY-RELATED"/>
    <property type="match status" value="1"/>
</dbReference>
<dbReference type="WBParaSite" id="jg6907.1">
    <property type="protein sequence ID" value="jg6907.1"/>
    <property type="gene ID" value="jg6907"/>
</dbReference>
<keyword evidence="5" id="KW-0677">Repeat</keyword>
<feature type="domain" description="C2H2-type" evidence="14">
    <location>
        <begin position="467"/>
        <end position="501"/>
    </location>
</feature>
<feature type="domain" description="C2H2-type" evidence="14">
    <location>
        <begin position="557"/>
        <end position="585"/>
    </location>
</feature>
<evidence type="ECO:0000259" key="14">
    <source>
        <dbReference type="PROSITE" id="PS50157"/>
    </source>
</evidence>
<name>A0A915EMF2_9BILA</name>
<dbReference type="GO" id="GO:0005634">
    <property type="term" value="C:nucleus"/>
    <property type="evidence" value="ECO:0007669"/>
    <property type="project" value="UniProtKB-SubCell"/>
</dbReference>
<dbReference type="PROSITE" id="PS00028">
    <property type="entry name" value="ZINC_FINGER_C2H2_1"/>
    <property type="match status" value="7"/>
</dbReference>
<evidence type="ECO:0000256" key="7">
    <source>
        <dbReference type="ARBA" id="ARBA00022833"/>
    </source>
</evidence>
<feature type="domain" description="C2H2-type" evidence="14">
    <location>
        <begin position="531"/>
        <end position="558"/>
    </location>
</feature>
<feature type="domain" description="C2H2-type" evidence="14">
    <location>
        <begin position="645"/>
        <end position="673"/>
    </location>
</feature>
<evidence type="ECO:0000256" key="8">
    <source>
        <dbReference type="ARBA" id="ARBA00023015"/>
    </source>
</evidence>
<evidence type="ECO:0000313" key="15">
    <source>
        <dbReference type="Proteomes" id="UP000887574"/>
    </source>
</evidence>
<keyword evidence="11" id="KW-0539">Nucleus</keyword>
<dbReference type="SUPFAM" id="SSF57667">
    <property type="entry name" value="beta-beta-alpha zinc fingers"/>
    <property type="match status" value="3"/>
</dbReference>
<dbReference type="InterPro" id="IPR019320">
    <property type="entry name" value="BORCS8"/>
</dbReference>
<feature type="region of interest" description="Disordered" evidence="13">
    <location>
        <begin position="1095"/>
        <end position="1116"/>
    </location>
</feature>
<dbReference type="Proteomes" id="UP000887574">
    <property type="component" value="Unplaced"/>
</dbReference>
<dbReference type="Pfam" id="PF10037">
    <property type="entry name" value="MRP-S27"/>
    <property type="match status" value="1"/>
</dbReference>
<feature type="compositionally biased region" description="Basic and acidic residues" evidence="13">
    <location>
        <begin position="1098"/>
        <end position="1116"/>
    </location>
</feature>
<dbReference type="GO" id="GO:0005739">
    <property type="term" value="C:mitochondrion"/>
    <property type="evidence" value="ECO:0007669"/>
    <property type="project" value="UniProtKB-SubCell"/>
</dbReference>
<feature type="domain" description="C2H2-type" evidence="14">
    <location>
        <begin position="586"/>
        <end position="613"/>
    </location>
</feature>
<dbReference type="AlphaFoldDB" id="A0A915EMF2"/>
<keyword evidence="10" id="KW-0804">Transcription</keyword>
<comment type="cofactor">
    <cofactor evidence="1">
        <name>a divalent metal cation</name>
        <dbReference type="ChEBI" id="CHEBI:60240"/>
    </cofactor>
</comment>
<dbReference type="InterPro" id="IPR027806">
    <property type="entry name" value="HARBI1_dom"/>
</dbReference>
<keyword evidence="6 12" id="KW-0863">Zinc-finger</keyword>
<dbReference type="GO" id="GO:0008270">
    <property type="term" value="F:zinc ion binding"/>
    <property type="evidence" value="ECO:0007669"/>
    <property type="project" value="UniProtKB-KW"/>
</dbReference>
<dbReference type="GO" id="GO:0000981">
    <property type="term" value="F:DNA-binding transcription factor activity, RNA polymerase II-specific"/>
    <property type="evidence" value="ECO:0007669"/>
    <property type="project" value="TreeGrafter"/>
</dbReference>
<dbReference type="SMART" id="SM00355">
    <property type="entry name" value="ZnF_C2H2"/>
    <property type="match status" value="9"/>
</dbReference>
<evidence type="ECO:0000256" key="6">
    <source>
        <dbReference type="ARBA" id="ARBA00022771"/>
    </source>
</evidence>
<keyword evidence="4" id="KW-0479">Metal-binding</keyword>
<keyword evidence="15" id="KW-1185">Reference proteome</keyword>
<reference evidence="16" key="1">
    <citation type="submission" date="2022-11" db="UniProtKB">
        <authorList>
            <consortium name="WormBaseParasite"/>
        </authorList>
    </citation>
    <scope>IDENTIFICATION</scope>
</reference>
<evidence type="ECO:0000313" key="16">
    <source>
        <dbReference type="WBParaSite" id="jg6907.1"/>
    </source>
</evidence>
<evidence type="ECO:0000256" key="11">
    <source>
        <dbReference type="ARBA" id="ARBA00023242"/>
    </source>
</evidence>
<comment type="subcellular location">
    <subcellularLocation>
        <location evidence="3">Mitochondrion</location>
    </subcellularLocation>
    <subcellularLocation>
        <location evidence="2">Nucleus</location>
    </subcellularLocation>
</comment>
<dbReference type="GO" id="GO:0000978">
    <property type="term" value="F:RNA polymerase II cis-regulatory region sequence-specific DNA binding"/>
    <property type="evidence" value="ECO:0007669"/>
    <property type="project" value="TreeGrafter"/>
</dbReference>
<evidence type="ECO:0000256" key="2">
    <source>
        <dbReference type="ARBA" id="ARBA00004123"/>
    </source>
</evidence>
<evidence type="ECO:0000256" key="13">
    <source>
        <dbReference type="SAM" id="MobiDB-lite"/>
    </source>
</evidence>
<evidence type="ECO:0000256" key="3">
    <source>
        <dbReference type="ARBA" id="ARBA00004173"/>
    </source>
</evidence>
<evidence type="ECO:0000256" key="10">
    <source>
        <dbReference type="ARBA" id="ARBA00023163"/>
    </source>
</evidence>
<evidence type="ECO:0000256" key="1">
    <source>
        <dbReference type="ARBA" id="ARBA00001968"/>
    </source>
</evidence>
<accession>A0A915EMF2</accession>
<organism evidence="15 16">
    <name type="scientific">Ditylenchus dipsaci</name>
    <dbReference type="NCBI Taxonomy" id="166011"/>
    <lineage>
        <taxon>Eukaryota</taxon>
        <taxon>Metazoa</taxon>
        <taxon>Ecdysozoa</taxon>
        <taxon>Nematoda</taxon>
        <taxon>Chromadorea</taxon>
        <taxon>Rhabditida</taxon>
        <taxon>Tylenchina</taxon>
        <taxon>Tylenchomorpha</taxon>
        <taxon>Sphaerularioidea</taxon>
        <taxon>Anguinidae</taxon>
        <taxon>Anguininae</taxon>
        <taxon>Ditylenchus</taxon>
    </lineage>
</organism>
<dbReference type="Pfam" id="PF00096">
    <property type="entry name" value="zf-C2H2"/>
    <property type="match status" value="1"/>
</dbReference>
<dbReference type="InterPro" id="IPR036236">
    <property type="entry name" value="Znf_C2H2_sf"/>
</dbReference>
<dbReference type="PANTHER" id="PTHR24384:SF189">
    <property type="entry name" value="C2H2-TYPE DOMAIN-CONTAINING PROTEIN-RELATED"/>
    <property type="match status" value="1"/>
</dbReference>
<evidence type="ECO:0000256" key="5">
    <source>
        <dbReference type="ARBA" id="ARBA00022737"/>
    </source>
</evidence>